<accession>F0X157</accession>
<reference evidence="1" key="2">
    <citation type="submission" date="2011-02" db="EMBL/GenBank/DDBJ databases">
        <authorList>
            <person name="MacLean D."/>
        </authorList>
    </citation>
    <scope>NUCLEOTIDE SEQUENCE</scope>
</reference>
<sequence length="167" mass="18523">MFPTILDSCGGGGLLWDSMRAHIAKDVKATCIRKKIEMMVIPGGLTPYLQAGDIEMVKSSKDRLSTVIDEWKRSDRVQYTKGGNPRPPSVEEVVAWLSSLWKSVPNDFVRRSIAAAGFAVDYRDWHIAKHDVYGGLFQSKWLSADENASDDTEGADNADEFDELVVG</sequence>
<organism evidence="1">
    <name type="scientific">Albugo laibachii Nc14</name>
    <dbReference type="NCBI Taxonomy" id="890382"/>
    <lineage>
        <taxon>Eukaryota</taxon>
        <taxon>Sar</taxon>
        <taxon>Stramenopiles</taxon>
        <taxon>Oomycota</taxon>
        <taxon>Peronosporomycetes</taxon>
        <taxon>Albuginales</taxon>
        <taxon>Albuginaceae</taxon>
        <taxon>Albugo</taxon>
    </lineage>
</organism>
<dbReference type="HOGENOM" id="CLU_115627_1_0_1"/>
<proteinExistence type="predicted"/>
<reference evidence="1" key="1">
    <citation type="journal article" date="2011" name="PLoS Biol.">
        <title>Gene gain and loss during evolution of obligate parasitism in the white rust pathogen of Arabidopsis thaliana.</title>
        <authorList>
            <person name="Kemen E."/>
            <person name="Gardiner A."/>
            <person name="Schultz-Larsen T."/>
            <person name="Kemen A.C."/>
            <person name="Balmuth A.L."/>
            <person name="Robert-Seilaniantz A."/>
            <person name="Bailey K."/>
            <person name="Holub E."/>
            <person name="Studholme D.J."/>
            <person name="Maclean D."/>
            <person name="Jones J.D."/>
        </authorList>
    </citation>
    <scope>NUCLEOTIDE SEQUENCE</scope>
</reference>
<gene>
    <name evidence="1" type="primary">AlNc14C558G12150</name>
    <name evidence="1" type="ORF">ALNC14_136570</name>
</gene>
<dbReference type="AlphaFoldDB" id="F0X157"/>
<evidence type="ECO:0000313" key="1">
    <source>
        <dbReference type="EMBL" id="CCA27513.1"/>
    </source>
</evidence>
<protein>
    <submittedName>
        <fullName evidence="1">PREDICTED: pogo transposable element with KRAB domainlike putative</fullName>
    </submittedName>
</protein>
<dbReference type="EMBL" id="FR824586">
    <property type="protein sequence ID" value="CCA27513.1"/>
    <property type="molecule type" value="Genomic_DNA"/>
</dbReference>
<name>F0X157_9STRA</name>